<dbReference type="RefSeq" id="WP_085360364.1">
    <property type="nucleotide sequence ID" value="NZ_NAFD01000184.1"/>
</dbReference>
<dbReference type="InterPro" id="IPR056620">
    <property type="entry name" value="HTH_next_PIN-TPR-GreABC"/>
</dbReference>
<accession>A0A1X3GMY3</accession>
<organism evidence="2 3">
    <name type="scientific">Bradyrhizobium canariense</name>
    <dbReference type="NCBI Taxonomy" id="255045"/>
    <lineage>
        <taxon>Bacteria</taxon>
        <taxon>Pseudomonadati</taxon>
        <taxon>Pseudomonadota</taxon>
        <taxon>Alphaproteobacteria</taxon>
        <taxon>Hyphomicrobiales</taxon>
        <taxon>Nitrobacteraceae</taxon>
        <taxon>Bradyrhizobium</taxon>
    </lineage>
</organism>
<gene>
    <name evidence="2" type="ORF">BSZ18_23720</name>
</gene>
<sequence>MSDANNEQLRPPPSWDKFEEICADLFSRIWDDPQVVRYGTSGQAQNGVDIYGKDDGADSGVQCKGKRDWPPTKLTIAEIEGEVEKAKAFHPKLKSLIIATTAENDTRATDRANAITAEHERSGLFRVTIYGWTELVRRLNDYPDLLKKHFSTFTLRRLEEGMPDAVADRVIERLSEAKTAIDPSDREQAPPAQPSALNDRLADALERDFAARYDQTLQRSMYPELDKNDEFATLAADVLAAPPGSPSRGLCRQILLRASRAASIKGRIEDAAPLLAAGQAIDGETSDLPARARLAVAQGRPNQAIQLLRDEADPDARAVLLSIVIVERGDDEALRWFNESGLSLSEFAAPAVHIMALIYLRRNDFDGVNRVLDQATTAHLTQSPYLYFLRGAMRFARLLPKPEQATALSGLPLQVHHARPVVGDIELSAKLDEAINDLRQALPLATNLGLRFAPRVIESYILWCELLHPLRKDAALARLRRDMTDPALAVSRVQYALAYDNDYQPDGLESYLQRRDSFGGLTDQELHAMFAILLHKNDATGLAALIAAKRQQAEASFGKDEILSLEIHALAKKGDATSAAIVLENSLMAFDANRIAMLRAEIAKAQGADPVAEHLHLYETTKTPESLRALVAALLAKEDYIGIAKYAELLFAETNDPRDIAFAARAALRAGDGDTFVRLVEAHGGLQYRDADMLRSYGWQLFRLGRLRDAKVIVDDMEHRYPAARDLSLEFAIALDSGEWETLAGPLSAALDPARGLDGLALIRAAHLSQASNQGPIMDLVSAAVAKGENDPHVLLGAYHLFIEEGLEEQRPEAGEWFRKALALSGPDGPIQSFELKDLLAQQTDWNEHTTNISQNLMRGDLPLIVAGPGLRTTVVDLILRNLVRNTTLADGRRRTAIPLFTGRRLPQALGAPASVALDITALLVLGWLGLLPKVIDAFPKVVLPAGALIELFEGRKRIRQSQKTRLQKAVEVRDAIANGRIKVLRTPGLARDPVSSEIGAELAALLREAQARNGVVIRPAPINKLGLEERAEADVSAYASCLCDMHGLLKALANLNVLDEEAEDSAKRYFDLQDRAWPQPTTPDPAHPVFLDGLALAYLQHTKLLQTFLRTFPTVYIHVSTQDEVNVLIEYDQNVDAVLHIIDDIRNAIRQAHAAGHVVFGPRRDDNDNEVDGLQSTFNLLTNFSGAETVVFDDRGLNKEPFITDVTGHRARVCSTLDLLEEFAERKLVTEDQYRRLRYRLRAAGALLVPVNADEIVAAAARNRQNEAPEFRAIRDALELARVAEMPQFPAEMPWFLSYVHAVKLAVARIWNTETSEDRARNLASQVLDLDPAPENWVARWNERPPPNWTTAVRRALIGGLALPVEITDHSKIQAYQAWLEDVLMEDIRKLFPDTYQQVINYLREFILTPWSDDGTD</sequence>
<evidence type="ECO:0000313" key="2">
    <source>
        <dbReference type="EMBL" id="OSJ06152.1"/>
    </source>
</evidence>
<proteinExistence type="predicted"/>
<evidence type="ECO:0000259" key="1">
    <source>
        <dbReference type="Pfam" id="PF24407"/>
    </source>
</evidence>
<evidence type="ECO:0000313" key="3">
    <source>
        <dbReference type="Proteomes" id="UP000193553"/>
    </source>
</evidence>
<name>A0A1X3GMY3_9BRAD</name>
<comment type="caution">
    <text evidence="2">The sequence shown here is derived from an EMBL/GenBank/DDBJ whole genome shotgun (WGS) entry which is preliminary data.</text>
</comment>
<dbReference type="Proteomes" id="UP000193553">
    <property type="component" value="Unassembled WGS sequence"/>
</dbReference>
<reference evidence="2 3" key="1">
    <citation type="submission" date="2017-03" db="EMBL/GenBank/DDBJ databases">
        <title>Whole genome sequences of fourteen strains of Bradyrhizobium canariense and one strain of Bradyrhizobium japonicum isolated from Lupinus (Papilionoideae: Genisteae) species in Algeria.</title>
        <authorList>
            <person name="Crovadore J."/>
            <person name="Chekireb D."/>
            <person name="Brachmann A."/>
            <person name="Chablais R."/>
            <person name="Cochard B."/>
            <person name="Lefort F."/>
        </authorList>
    </citation>
    <scope>NUCLEOTIDE SEQUENCE [LARGE SCALE GENOMIC DNA]</scope>
    <source>
        <strain evidence="2 3">UBMA195</strain>
    </source>
</reference>
<feature type="domain" description="HTH" evidence="1">
    <location>
        <begin position="836"/>
        <end position="905"/>
    </location>
</feature>
<dbReference type="Pfam" id="PF24407">
    <property type="entry name" value="HTH_upst_double_PIN"/>
    <property type="match status" value="1"/>
</dbReference>
<dbReference type="EMBL" id="NAFI01000180">
    <property type="protein sequence ID" value="OSJ06152.1"/>
    <property type="molecule type" value="Genomic_DNA"/>
</dbReference>
<dbReference type="OrthoDB" id="7281435at2"/>
<protein>
    <recommendedName>
        <fullName evidence="1">HTH domain-containing protein</fullName>
    </recommendedName>
</protein>